<reference evidence="8 9" key="1">
    <citation type="submission" date="2013-05" db="EMBL/GenBank/DDBJ databases">
        <title>The Genome Sequence of Actinomyces europaeus ACS-120-V-COL10B.</title>
        <authorList>
            <consortium name="The Broad Institute Genomics Platform"/>
            <person name="Earl A."/>
            <person name="Ward D."/>
            <person name="Feldgarden M."/>
            <person name="Gevers D."/>
            <person name="Saerens B."/>
            <person name="Vaneechoutte M."/>
            <person name="Walker B."/>
            <person name="Young S."/>
            <person name="Zeng Q."/>
            <person name="Gargeya S."/>
            <person name="Fitzgerald M."/>
            <person name="Haas B."/>
            <person name="Abouelleil A."/>
            <person name="Allen A.W."/>
            <person name="Alvarado L."/>
            <person name="Arachchi H.M."/>
            <person name="Berlin A.M."/>
            <person name="Chapman S.B."/>
            <person name="Gainer-Dewar J."/>
            <person name="Goldberg J."/>
            <person name="Griggs A."/>
            <person name="Gujja S."/>
            <person name="Hansen M."/>
            <person name="Howarth C."/>
            <person name="Imamovic A."/>
            <person name="Ireland A."/>
            <person name="Larimer J."/>
            <person name="McCowan C."/>
            <person name="Murphy C."/>
            <person name="Pearson M."/>
            <person name="Poon T.W."/>
            <person name="Priest M."/>
            <person name="Roberts A."/>
            <person name="Saif S."/>
            <person name="Shea T."/>
            <person name="Sisk P."/>
            <person name="Sykes S."/>
            <person name="Wortman J."/>
            <person name="Nusbaum C."/>
            <person name="Birren B."/>
        </authorList>
    </citation>
    <scope>NUCLEOTIDE SEQUENCE [LARGE SCALE GENOMIC DNA]</scope>
    <source>
        <strain evidence="8 9">ACS-120-V-Col10b</strain>
    </source>
</reference>
<name>A0A9W5VW93_9ACTO</name>
<dbReference type="InterPro" id="IPR019874">
    <property type="entry name" value="RF_methyltr_PrmC"/>
</dbReference>
<protein>
    <recommendedName>
        <fullName evidence="1">peptide chain release factor N(5)-glutamine methyltransferase</fullName>
        <ecNumber evidence="1">2.1.1.297</ecNumber>
    </recommendedName>
</protein>
<keyword evidence="4" id="KW-0949">S-adenosyl-L-methionine</keyword>
<dbReference type="InterPro" id="IPR029063">
    <property type="entry name" value="SAM-dependent_MTases_sf"/>
</dbReference>
<dbReference type="InterPro" id="IPR040758">
    <property type="entry name" value="PrmC_N"/>
</dbReference>
<dbReference type="Pfam" id="PF17827">
    <property type="entry name" value="PrmC_N"/>
    <property type="match status" value="1"/>
</dbReference>
<comment type="catalytic activity">
    <reaction evidence="5">
        <text>L-glutaminyl-[peptide chain release factor] + S-adenosyl-L-methionine = N(5)-methyl-L-glutaminyl-[peptide chain release factor] + S-adenosyl-L-homocysteine + H(+)</text>
        <dbReference type="Rhea" id="RHEA:42896"/>
        <dbReference type="Rhea" id="RHEA-COMP:10271"/>
        <dbReference type="Rhea" id="RHEA-COMP:10272"/>
        <dbReference type="ChEBI" id="CHEBI:15378"/>
        <dbReference type="ChEBI" id="CHEBI:30011"/>
        <dbReference type="ChEBI" id="CHEBI:57856"/>
        <dbReference type="ChEBI" id="CHEBI:59789"/>
        <dbReference type="ChEBI" id="CHEBI:61891"/>
        <dbReference type="EC" id="2.1.1.297"/>
    </reaction>
</comment>
<dbReference type="EMBL" id="AGWN01000001">
    <property type="protein sequence ID" value="EPD30757.1"/>
    <property type="molecule type" value="Genomic_DNA"/>
</dbReference>
<dbReference type="Proteomes" id="UP000014387">
    <property type="component" value="Unassembled WGS sequence"/>
</dbReference>
<dbReference type="InterPro" id="IPR007848">
    <property type="entry name" value="Small_mtfrase_dom"/>
</dbReference>
<evidence type="ECO:0000256" key="2">
    <source>
        <dbReference type="ARBA" id="ARBA00022603"/>
    </source>
</evidence>
<feature type="domain" description="Methyltransferase small" evidence="6">
    <location>
        <begin position="82"/>
        <end position="188"/>
    </location>
</feature>
<dbReference type="InterPro" id="IPR050320">
    <property type="entry name" value="N5-glutamine_MTase"/>
</dbReference>
<evidence type="ECO:0000256" key="5">
    <source>
        <dbReference type="ARBA" id="ARBA00048391"/>
    </source>
</evidence>
<evidence type="ECO:0000313" key="9">
    <source>
        <dbReference type="Proteomes" id="UP000014387"/>
    </source>
</evidence>
<dbReference type="CDD" id="cd02440">
    <property type="entry name" value="AdoMet_MTases"/>
    <property type="match status" value="1"/>
</dbReference>
<dbReference type="NCBIfam" id="TIGR03534">
    <property type="entry name" value="RF_mod_PrmC"/>
    <property type="match status" value="1"/>
</dbReference>
<keyword evidence="3" id="KW-0808">Transferase</keyword>
<evidence type="ECO:0000259" key="6">
    <source>
        <dbReference type="Pfam" id="PF05175"/>
    </source>
</evidence>
<evidence type="ECO:0000259" key="7">
    <source>
        <dbReference type="Pfam" id="PF17827"/>
    </source>
</evidence>
<dbReference type="AlphaFoldDB" id="A0A9W5VW93"/>
<dbReference type="GO" id="GO:0102559">
    <property type="term" value="F:peptide chain release factor N(5)-glutamine methyltransferase activity"/>
    <property type="evidence" value="ECO:0007669"/>
    <property type="project" value="UniProtKB-EC"/>
</dbReference>
<dbReference type="PANTHER" id="PTHR18895">
    <property type="entry name" value="HEMK METHYLTRANSFERASE"/>
    <property type="match status" value="1"/>
</dbReference>
<comment type="caution">
    <text evidence="8">The sequence shown here is derived from an EMBL/GenBank/DDBJ whole genome shotgun (WGS) entry which is preliminary data.</text>
</comment>
<evidence type="ECO:0000256" key="3">
    <source>
        <dbReference type="ARBA" id="ARBA00022679"/>
    </source>
</evidence>
<proteinExistence type="predicted"/>
<feature type="domain" description="Release factor glutamine methyltransferase N-terminal" evidence="7">
    <location>
        <begin position="6"/>
        <end position="71"/>
    </location>
</feature>
<dbReference type="Gene3D" id="3.40.50.150">
    <property type="entry name" value="Vaccinia Virus protein VP39"/>
    <property type="match status" value="1"/>
</dbReference>
<dbReference type="GO" id="GO:0032259">
    <property type="term" value="P:methylation"/>
    <property type="evidence" value="ECO:0007669"/>
    <property type="project" value="UniProtKB-KW"/>
</dbReference>
<gene>
    <name evidence="8" type="ORF">HMPREF9238_00511</name>
</gene>
<keyword evidence="9" id="KW-1185">Reference proteome</keyword>
<dbReference type="PROSITE" id="PS00092">
    <property type="entry name" value="N6_MTASE"/>
    <property type="match status" value="1"/>
</dbReference>
<dbReference type="InterPro" id="IPR004556">
    <property type="entry name" value="HemK-like"/>
</dbReference>
<dbReference type="GO" id="GO:0003676">
    <property type="term" value="F:nucleic acid binding"/>
    <property type="evidence" value="ECO:0007669"/>
    <property type="project" value="InterPro"/>
</dbReference>
<dbReference type="PANTHER" id="PTHR18895:SF74">
    <property type="entry name" value="MTRF1L RELEASE FACTOR GLUTAMINE METHYLTRANSFERASE"/>
    <property type="match status" value="1"/>
</dbReference>
<dbReference type="NCBIfam" id="TIGR00536">
    <property type="entry name" value="hemK_fam"/>
    <property type="match status" value="1"/>
</dbReference>
<organism evidence="8 9">
    <name type="scientific">Gleimia europaea ACS-120-V-Col10b</name>
    <dbReference type="NCBI Taxonomy" id="883069"/>
    <lineage>
        <taxon>Bacteria</taxon>
        <taxon>Bacillati</taxon>
        <taxon>Actinomycetota</taxon>
        <taxon>Actinomycetes</taxon>
        <taxon>Actinomycetales</taxon>
        <taxon>Actinomycetaceae</taxon>
        <taxon>Gleimia</taxon>
    </lineage>
</organism>
<dbReference type="InterPro" id="IPR002052">
    <property type="entry name" value="DNA_methylase_N6_adenine_CS"/>
</dbReference>
<dbReference type="EC" id="2.1.1.297" evidence="1"/>
<dbReference type="OrthoDB" id="9800643at2"/>
<evidence type="ECO:0000256" key="4">
    <source>
        <dbReference type="ARBA" id="ARBA00022691"/>
    </source>
</evidence>
<evidence type="ECO:0000256" key="1">
    <source>
        <dbReference type="ARBA" id="ARBA00012771"/>
    </source>
</evidence>
<keyword evidence="2 8" id="KW-0489">Methyltransferase</keyword>
<evidence type="ECO:0000313" key="8">
    <source>
        <dbReference type="EMBL" id="EPD30757.1"/>
    </source>
</evidence>
<dbReference type="Pfam" id="PF05175">
    <property type="entry name" value="MTS"/>
    <property type="match status" value="1"/>
</dbReference>
<accession>A0A9W5VW93</accession>
<dbReference type="RefSeq" id="WP_016443869.1">
    <property type="nucleotide sequence ID" value="NZ_KE150266.1"/>
</dbReference>
<sequence>MDPLTLFREGIQTLAQAGVESAQADARAIFETVLGAPIYMWPREIEPDDAREIEALIARRASREPLQHVLGKMWFYGLELEAGPGVFCVRPETEVLAKWAIDAIAGEAAVVLDACTGSGALALAIAANTPASVVALEKSQAACVAAHANAQALGLEMQVVQGDALVFNPQWEANFDLVISNPPYVPPRQLAPELDFDPPEALWGGGDDGLDFVRSLVPVIYQYLKPGGCFGMEHDDTQGKAAFEIARNAGFVHVRTLADLNERPRFVVAQKPLGECR</sequence>
<dbReference type="SUPFAM" id="SSF53335">
    <property type="entry name" value="S-adenosyl-L-methionine-dependent methyltransferases"/>
    <property type="match status" value="1"/>
</dbReference>
<dbReference type="Gene3D" id="1.10.8.10">
    <property type="entry name" value="DNA helicase RuvA subunit, C-terminal domain"/>
    <property type="match status" value="1"/>
</dbReference>